<dbReference type="Proteomes" id="UP001235712">
    <property type="component" value="Unassembled WGS sequence"/>
</dbReference>
<dbReference type="EMBL" id="JAUSQZ010000001">
    <property type="protein sequence ID" value="MDP9829564.1"/>
    <property type="molecule type" value="Genomic_DNA"/>
</dbReference>
<reference evidence="2 3" key="1">
    <citation type="submission" date="2023-07" db="EMBL/GenBank/DDBJ databases">
        <title>Sequencing the genomes of 1000 actinobacteria strains.</title>
        <authorList>
            <person name="Klenk H.-P."/>
        </authorList>
    </citation>
    <scope>NUCLEOTIDE SEQUENCE [LARGE SCALE GENOMIC DNA]</scope>
    <source>
        <strain evidence="2 3">DSM 44388</strain>
    </source>
</reference>
<gene>
    <name evidence="2" type="ORF">J2S57_005313</name>
</gene>
<evidence type="ECO:0000313" key="3">
    <source>
        <dbReference type="Proteomes" id="UP001235712"/>
    </source>
</evidence>
<organism evidence="2 3">
    <name type="scientific">Kineosporia succinea</name>
    <dbReference type="NCBI Taxonomy" id="84632"/>
    <lineage>
        <taxon>Bacteria</taxon>
        <taxon>Bacillati</taxon>
        <taxon>Actinomycetota</taxon>
        <taxon>Actinomycetes</taxon>
        <taxon>Kineosporiales</taxon>
        <taxon>Kineosporiaceae</taxon>
        <taxon>Kineosporia</taxon>
    </lineage>
</organism>
<dbReference type="RefSeq" id="WP_307247857.1">
    <property type="nucleotide sequence ID" value="NZ_JAUSQZ010000001.1"/>
</dbReference>
<comment type="caution">
    <text evidence="2">The sequence shown here is derived from an EMBL/GenBank/DDBJ whole genome shotgun (WGS) entry which is preliminary data.</text>
</comment>
<evidence type="ECO:0000313" key="2">
    <source>
        <dbReference type="EMBL" id="MDP9829564.1"/>
    </source>
</evidence>
<accession>A0ABT9PA39</accession>
<evidence type="ECO:0000256" key="1">
    <source>
        <dbReference type="SAM" id="MobiDB-lite"/>
    </source>
</evidence>
<keyword evidence="3" id="KW-1185">Reference proteome</keyword>
<feature type="region of interest" description="Disordered" evidence="1">
    <location>
        <begin position="347"/>
        <end position="376"/>
    </location>
</feature>
<sequence length="376" mass="42786">MNTVRRQERSSKDLPVIRRALNESALNIVGENHQESDGLDVKTETRRREVEQRYLKKFHFSKKNYWGEKEFKFEFLDTKLHGDDSRAHIASAIRKTAVHCATTLDFLEETKKASNRRSPLSAASVRTLWDMIHSGLAGIKKELRQVYLAELVHAPIRHKIESLRQAGVTFPLIMKVMDPFREKYPWTVEATLKLDPLRVMLDSAFTEYAGAVGAIFSAPEKSRRKPSKDGQERYLMPHLGSADKFLEMRALVAEIGDIVTPLKDKFDMKEAIQLRSMIMANQAMVARILTPETTGVWKVGDTHVGDMKRFGLEDRLLAQNITLTTLKEFNEAVKAFSDELGTDSTLPAINNSRAHNKNLSSSLDARQGHAKRQRRT</sequence>
<name>A0ABT9PA39_9ACTN</name>
<proteinExistence type="predicted"/>
<protein>
    <submittedName>
        <fullName evidence="2">Uncharacterized protein</fullName>
    </submittedName>
</protein>
<feature type="compositionally biased region" description="Polar residues" evidence="1">
    <location>
        <begin position="347"/>
        <end position="364"/>
    </location>
</feature>